<evidence type="ECO:0000259" key="7">
    <source>
        <dbReference type="Pfam" id="PF13462"/>
    </source>
</evidence>
<evidence type="ECO:0000313" key="8">
    <source>
        <dbReference type="EMBL" id="MBB1151769.1"/>
    </source>
</evidence>
<evidence type="ECO:0000256" key="5">
    <source>
        <dbReference type="ARBA" id="ARBA00023284"/>
    </source>
</evidence>
<reference evidence="8 9" key="1">
    <citation type="submission" date="2020-08" db="EMBL/GenBank/DDBJ databases">
        <title>Amycolatopsis sp. nov. DR6-1 isolated from Dendrobium heterocarpum.</title>
        <authorList>
            <person name="Tedsree N."/>
            <person name="Kuncharoen N."/>
            <person name="Likhitwitayawuid K."/>
            <person name="Tanasupawat S."/>
        </authorList>
    </citation>
    <scope>NUCLEOTIDE SEQUENCE [LARGE SCALE GENOMIC DNA]</scope>
    <source>
        <strain evidence="8 9">DR6-1</strain>
    </source>
</reference>
<dbReference type="AlphaFoldDB" id="A0A7W3Z8K5"/>
<dbReference type="GO" id="GO:0016491">
    <property type="term" value="F:oxidoreductase activity"/>
    <property type="evidence" value="ECO:0007669"/>
    <property type="project" value="UniProtKB-KW"/>
</dbReference>
<keyword evidence="6" id="KW-0812">Transmembrane</keyword>
<dbReference type="EMBL" id="JACGZW010000001">
    <property type="protein sequence ID" value="MBB1151769.1"/>
    <property type="molecule type" value="Genomic_DNA"/>
</dbReference>
<dbReference type="InterPro" id="IPR012336">
    <property type="entry name" value="Thioredoxin-like_fold"/>
</dbReference>
<evidence type="ECO:0000313" key="9">
    <source>
        <dbReference type="Proteomes" id="UP000526734"/>
    </source>
</evidence>
<comment type="caution">
    <text evidence="8">The sequence shown here is derived from an EMBL/GenBank/DDBJ whole genome shotgun (WGS) entry which is preliminary data.</text>
</comment>
<dbReference type="Gene3D" id="3.40.30.10">
    <property type="entry name" value="Glutaredoxin"/>
    <property type="match status" value="1"/>
</dbReference>
<keyword evidence="2" id="KW-0732">Signal</keyword>
<keyword evidence="9" id="KW-1185">Reference proteome</keyword>
<evidence type="ECO:0000256" key="6">
    <source>
        <dbReference type="SAM" id="Phobius"/>
    </source>
</evidence>
<sequence length="248" mass="26368">MAAKKANRNPVTKRKGLSANAWTTIAVVVVAVLVIGGVLLFNRKDNPAPPQGTVAAEILNPPGSNTLTTASGGAVTVVEFIDYQCPVCEEYYQNVTKSIEHDYAGKITFVTRNFPLPMHPLAVPAAKAAEAAAMQGKYREMYDKLYGDYPTWALAADGKNVSEDTARAQARFDAYAKELGLDLAKFHADAASPEVQKRIDQGKADGGKAGVTGTPTIFVNGTKLEPSGNTFAAVAQQLRGQLDKALAQ</sequence>
<feature type="transmembrane region" description="Helical" evidence="6">
    <location>
        <begin position="21"/>
        <end position="41"/>
    </location>
</feature>
<dbReference type="PANTHER" id="PTHR13887:SF14">
    <property type="entry name" value="DISULFIDE BOND FORMATION PROTEIN D"/>
    <property type="match status" value="1"/>
</dbReference>
<dbReference type="InterPro" id="IPR036249">
    <property type="entry name" value="Thioredoxin-like_sf"/>
</dbReference>
<keyword evidence="3" id="KW-0560">Oxidoreductase</keyword>
<keyword evidence="5" id="KW-0676">Redox-active center</keyword>
<accession>A0A7W3Z8K5</accession>
<keyword evidence="4" id="KW-1015">Disulfide bond</keyword>
<proteinExistence type="inferred from homology"/>
<name>A0A7W3Z8K5_9PSEU</name>
<evidence type="ECO:0000256" key="1">
    <source>
        <dbReference type="ARBA" id="ARBA00005791"/>
    </source>
</evidence>
<keyword evidence="6" id="KW-0472">Membrane</keyword>
<dbReference type="Pfam" id="PF13462">
    <property type="entry name" value="Thioredoxin_4"/>
    <property type="match status" value="1"/>
</dbReference>
<gene>
    <name evidence="8" type="ORF">H4281_01350</name>
</gene>
<evidence type="ECO:0000256" key="3">
    <source>
        <dbReference type="ARBA" id="ARBA00023002"/>
    </source>
</evidence>
<dbReference type="RefSeq" id="WP_182889010.1">
    <property type="nucleotide sequence ID" value="NZ_JACGZW010000001.1"/>
</dbReference>
<keyword evidence="6" id="KW-1133">Transmembrane helix</keyword>
<dbReference type="SUPFAM" id="SSF52833">
    <property type="entry name" value="Thioredoxin-like"/>
    <property type="match status" value="1"/>
</dbReference>
<dbReference type="PANTHER" id="PTHR13887">
    <property type="entry name" value="GLUTATHIONE S-TRANSFERASE KAPPA"/>
    <property type="match status" value="1"/>
</dbReference>
<comment type="similarity">
    <text evidence="1">Belongs to the thioredoxin family. DsbA subfamily.</text>
</comment>
<dbReference type="Proteomes" id="UP000526734">
    <property type="component" value="Unassembled WGS sequence"/>
</dbReference>
<evidence type="ECO:0000256" key="4">
    <source>
        <dbReference type="ARBA" id="ARBA00023157"/>
    </source>
</evidence>
<feature type="domain" description="Thioredoxin-like fold" evidence="7">
    <location>
        <begin position="75"/>
        <end position="225"/>
    </location>
</feature>
<protein>
    <submittedName>
        <fullName evidence="8">Thioredoxin domain-containing protein</fullName>
    </submittedName>
</protein>
<organism evidence="8 9">
    <name type="scientific">Amycolatopsis dendrobii</name>
    <dbReference type="NCBI Taxonomy" id="2760662"/>
    <lineage>
        <taxon>Bacteria</taxon>
        <taxon>Bacillati</taxon>
        <taxon>Actinomycetota</taxon>
        <taxon>Actinomycetes</taxon>
        <taxon>Pseudonocardiales</taxon>
        <taxon>Pseudonocardiaceae</taxon>
        <taxon>Amycolatopsis</taxon>
    </lineage>
</organism>
<evidence type="ECO:0000256" key="2">
    <source>
        <dbReference type="ARBA" id="ARBA00022729"/>
    </source>
</evidence>